<dbReference type="EMBL" id="VXIV02000002">
    <property type="protein sequence ID" value="KAF6041689.1"/>
    <property type="molecule type" value="Genomic_DNA"/>
</dbReference>
<dbReference type="InterPro" id="IPR058210">
    <property type="entry name" value="SACS/Nov_dom"/>
</dbReference>
<organism evidence="3 4">
    <name type="scientific">Bugula neritina</name>
    <name type="common">Brown bryozoan</name>
    <name type="synonym">Sertularia neritina</name>
    <dbReference type="NCBI Taxonomy" id="10212"/>
    <lineage>
        <taxon>Eukaryota</taxon>
        <taxon>Metazoa</taxon>
        <taxon>Spiralia</taxon>
        <taxon>Lophotrochozoa</taxon>
        <taxon>Bryozoa</taxon>
        <taxon>Gymnolaemata</taxon>
        <taxon>Cheilostomatida</taxon>
        <taxon>Flustrina</taxon>
        <taxon>Buguloidea</taxon>
        <taxon>Bugulidae</taxon>
        <taxon>Bugula</taxon>
    </lineage>
</organism>
<keyword evidence="4" id="KW-1185">Reference proteome</keyword>
<feature type="domain" description="Sacsin/Nov" evidence="2">
    <location>
        <begin position="94"/>
        <end position="328"/>
    </location>
</feature>
<sequence>MATRDCKTGKVRNTATIKPLQSTHNSSRDAKAEDSVKGKRLPAQPGQKTNPKIKVDSQKVCNEKIKAHQDGEKVLDFSAHMEAVRPCFNKFGQHEPATVRIKNIITQYVGDRDGCGIEELIKELLQNSDDSQATEIHFVLDKRTLPNSRVWKEWKSMQGPALCVHNNSVFTEKDIESIQKLGVGSKSVDPDKTGQFGIGFNVVYQLTDCPILLSDHKDICMFDPHLKYVPGACDERPGGHVDLQQDTNFAKLFPDFMAGFLRGQVSHAGSTIFRLPLRQPNANSQICDMTFSPPDVEAMEATFQSVEFRMFLHSSLLFTKHLNQVTVSS</sequence>
<proteinExistence type="predicted"/>
<dbReference type="SUPFAM" id="SSF55874">
    <property type="entry name" value="ATPase domain of HSP90 chaperone/DNA topoisomerase II/histidine kinase"/>
    <property type="match status" value="1"/>
</dbReference>
<dbReference type="Proteomes" id="UP000593567">
    <property type="component" value="Unassembled WGS sequence"/>
</dbReference>
<reference evidence="3" key="1">
    <citation type="submission" date="2020-06" db="EMBL/GenBank/DDBJ databases">
        <title>Draft genome of Bugula neritina, a colonial animal packing powerful symbionts and potential medicines.</title>
        <authorList>
            <person name="Rayko M."/>
        </authorList>
    </citation>
    <scope>NUCLEOTIDE SEQUENCE [LARGE SCALE GENOMIC DNA]</scope>
    <source>
        <strain evidence="3">Kwan_BN1</strain>
    </source>
</reference>
<evidence type="ECO:0000313" key="4">
    <source>
        <dbReference type="Proteomes" id="UP000593567"/>
    </source>
</evidence>
<gene>
    <name evidence="3" type="ORF">EB796_000001</name>
</gene>
<accession>A0A7J7KU58</accession>
<dbReference type="PANTHER" id="PTHR46919:SF2">
    <property type="entry name" value="SACSIN"/>
    <property type="match status" value="1"/>
</dbReference>
<dbReference type="PANTHER" id="PTHR46919">
    <property type="entry name" value="ZINC FINGER, C3HC4 TYPE (RING FINGER) FAMILY PROTEIN"/>
    <property type="match status" value="1"/>
</dbReference>
<feature type="compositionally biased region" description="Basic and acidic residues" evidence="1">
    <location>
        <begin position="26"/>
        <end position="37"/>
    </location>
</feature>
<feature type="compositionally biased region" description="Polar residues" evidence="1">
    <location>
        <begin position="11"/>
        <end position="25"/>
    </location>
</feature>
<dbReference type="AlphaFoldDB" id="A0A7J7KU58"/>
<dbReference type="OrthoDB" id="10070270at2759"/>
<dbReference type="InterPro" id="IPR036890">
    <property type="entry name" value="HATPase_C_sf"/>
</dbReference>
<name>A0A7J7KU58_BUGNE</name>
<evidence type="ECO:0000313" key="3">
    <source>
        <dbReference type="EMBL" id="KAF6041689.1"/>
    </source>
</evidence>
<evidence type="ECO:0000256" key="1">
    <source>
        <dbReference type="SAM" id="MobiDB-lite"/>
    </source>
</evidence>
<dbReference type="NCBIfam" id="NF047352">
    <property type="entry name" value="P_loop_sacsin"/>
    <property type="match status" value="1"/>
</dbReference>
<evidence type="ECO:0000259" key="2">
    <source>
        <dbReference type="Pfam" id="PF25794"/>
    </source>
</evidence>
<dbReference type="Pfam" id="PF25794">
    <property type="entry name" value="SACS"/>
    <property type="match status" value="1"/>
</dbReference>
<comment type="caution">
    <text evidence="3">The sequence shown here is derived from an EMBL/GenBank/DDBJ whole genome shotgun (WGS) entry which is preliminary data.</text>
</comment>
<feature type="region of interest" description="Disordered" evidence="1">
    <location>
        <begin position="1"/>
        <end position="54"/>
    </location>
</feature>
<protein>
    <recommendedName>
        <fullName evidence="2">Sacsin/Nov domain-containing protein</fullName>
    </recommendedName>
</protein>